<dbReference type="Proteomes" id="UP001642406">
    <property type="component" value="Unassembled WGS sequence"/>
</dbReference>
<keyword evidence="5" id="KW-1185">Reference proteome</keyword>
<keyword evidence="2" id="KW-1015">Disulfide bond</keyword>
<gene>
    <name evidence="4" type="ORF">SBRCBS47491_002097</name>
</gene>
<dbReference type="SUPFAM" id="SSF52833">
    <property type="entry name" value="Thioredoxin-like"/>
    <property type="match status" value="1"/>
</dbReference>
<dbReference type="Gene3D" id="3.40.30.10">
    <property type="entry name" value="Glutaredoxin"/>
    <property type="match status" value="1"/>
</dbReference>
<evidence type="ECO:0000259" key="3">
    <source>
        <dbReference type="PROSITE" id="PS51352"/>
    </source>
</evidence>
<protein>
    <recommendedName>
        <fullName evidence="3">Thioredoxin domain-containing protein</fullName>
    </recommendedName>
</protein>
<dbReference type="Pfam" id="PF00085">
    <property type="entry name" value="Thioredoxin"/>
    <property type="match status" value="1"/>
</dbReference>
<proteinExistence type="inferred from homology"/>
<evidence type="ECO:0000256" key="1">
    <source>
        <dbReference type="ARBA" id="ARBA00008987"/>
    </source>
</evidence>
<dbReference type="CDD" id="cd02947">
    <property type="entry name" value="TRX_family"/>
    <property type="match status" value="1"/>
</dbReference>
<comment type="similarity">
    <text evidence="1">Belongs to the thioredoxin family.</text>
</comment>
<name>A0ABP0B459_9PEZI</name>
<dbReference type="PRINTS" id="PR00421">
    <property type="entry name" value="THIOREDOXIN"/>
</dbReference>
<dbReference type="EMBL" id="CAWUHC010000012">
    <property type="protein sequence ID" value="CAK7214312.1"/>
    <property type="molecule type" value="Genomic_DNA"/>
</dbReference>
<feature type="domain" description="Thioredoxin" evidence="3">
    <location>
        <begin position="1"/>
        <end position="117"/>
    </location>
</feature>
<organism evidence="4 5">
    <name type="scientific">Sporothrix bragantina</name>
    <dbReference type="NCBI Taxonomy" id="671064"/>
    <lineage>
        <taxon>Eukaryota</taxon>
        <taxon>Fungi</taxon>
        <taxon>Dikarya</taxon>
        <taxon>Ascomycota</taxon>
        <taxon>Pezizomycotina</taxon>
        <taxon>Sordariomycetes</taxon>
        <taxon>Sordariomycetidae</taxon>
        <taxon>Ophiostomatales</taxon>
        <taxon>Ophiostomataceae</taxon>
        <taxon>Sporothrix</taxon>
    </lineage>
</organism>
<reference evidence="4 5" key="1">
    <citation type="submission" date="2024-01" db="EMBL/GenBank/DDBJ databases">
        <authorList>
            <person name="Allen C."/>
            <person name="Tagirdzhanova G."/>
        </authorList>
    </citation>
    <scope>NUCLEOTIDE SEQUENCE [LARGE SCALE GENOMIC DNA]</scope>
</reference>
<evidence type="ECO:0000256" key="2">
    <source>
        <dbReference type="ARBA" id="ARBA00023157"/>
    </source>
</evidence>
<dbReference type="InterPro" id="IPR036249">
    <property type="entry name" value="Thioredoxin-like_sf"/>
</dbReference>
<evidence type="ECO:0000313" key="4">
    <source>
        <dbReference type="EMBL" id="CAK7214312.1"/>
    </source>
</evidence>
<dbReference type="PROSITE" id="PS00194">
    <property type="entry name" value="THIOREDOXIN_1"/>
    <property type="match status" value="1"/>
</dbReference>
<dbReference type="InterPro" id="IPR017937">
    <property type="entry name" value="Thioredoxin_CS"/>
</dbReference>
<accession>A0ABP0B459</accession>
<dbReference type="PANTHER" id="PTHR46115">
    <property type="entry name" value="THIOREDOXIN-LIKE PROTEIN 1"/>
    <property type="match status" value="1"/>
</dbReference>
<sequence length="143" mass="14896">MSVTVTHVEDQAAFKALLAANKFVIADFYADWCGPCKAIAPLYAKLAGEHGVEGGLAFAKVNVDTVPAVAQEYQVSAMPSFLFFADGNRASINIAPRKAGATAESEEADPASKKVADLIRGADPRALTAAATRLGEAARLSAE</sequence>
<comment type="caution">
    <text evidence="4">The sequence shown here is derived from an EMBL/GenBank/DDBJ whole genome shotgun (WGS) entry which is preliminary data.</text>
</comment>
<dbReference type="PROSITE" id="PS51352">
    <property type="entry name" value="THIOREDOXIN_2"/>
    <property type="match status" value="1"/>
</dbReference>
<dbReference type="InterPro" id="IPR013766">
    <property type="entry name" value="Thioredoxin_domain"/>
</dbReference>
<evidence type="ECO:0000313" key="5">
    <source>
        <dbReference type="Proteomes" id="UP001642406"/>
    </source>
</evidence>